<keyword evidence="5" id="KW-0653">Protein transport</keyword>
<comment type="subcellular location">
    <subcellularLocation>
        <location evidence="1">Golgi apparatus membrane</location>
        <topology evidence="1">Peripheral membrane protein</topology>
    </subcellularLocation>
</comment>
<evidence type="ECO:0000256" key="3">
    <source>
        <dbReference type="ARBA" id="ARBA00020984"/>
    </source>
</evidence>
<organism evidence="9 10">
    <name type="scientific">Parascaris univalens</name>
    <name type="common">Nematode worm</name>
    <dbReference type="NCBI Taxonomy" id="6257"/>
    <lineage>
        <taxon>Eukaryota</taxon>
        <taxon>Metazoa</taxon>
        <taxon>Ecdysozoa</taxon>
        <taxon>Nematoda</taxon>
        <taxon>Chromadorea</taxon>
        <taxon>Rhabditida</taxon>
        <taxon>Spirurina</taxon>
        <taxon>Ascaridomorpha</taxon>
        <taxon>Ascaridoidea</taxon>
        <taxon>Ascarididae</taxon>
        <taxon>Parascaris</taxon>
    </lineage>
</organism>
<protein>
    <recommendedName>
        <fullName evidence="3">Conserved oligomeric Golgi complex subunit 7</fullName>
    </recommendedName>
    <alternativeName>
        <fullName evidence="8">Component of oligomeric Golgi complex 7</fullName>
    </alternativeName>
</protein>
<keyword evidence="6" id="KW-0333">Golgi apparatus</keyword>
<dbReference type="GO" id="GO:0017119">
    <property type="term" value="C:Golgi transport complex"/>
    <property type="evidence" value="ECO:0007669"/>
    <property type="project" value="InterPro"/>
</dbReference>
<dbReference type="AlphaFoldDB" id="A0A914ZQ96"/>
<evidence type="ECO:0000256" key="1">
    <source>
        <dbReference type="ARBA" id="ARBA00004395"/>
    </source>
</evidence>
<evidence type="ECO:0000256" key="2">
    <source>
        <dbReference type="ARBA" id="ARBA00005831"/>
    </source>
</evidence>
<sequence>MLEACARSCLELRDRLKMVVEAQAKERQLTKKFDEIAVFDQADRRASELADIVKARIAWKDGVKAIESLDEGEPAPEGVVFSLQDAYNIFSKYVTIAERGEFLEKVKDVFLSWYSTRVVLALQSDTPAESLILIKNKYDLLHRTDDFNAVIAHYIKDQSSLNLHEVNSLPDLFVDLQNAIVTNYTRLRENRRWAEKVLESPSKFIANALTESILAQWDDVKAVCEVTVGRTLEEDPSGALSLRMVLALKRLLSDVAPRNEEDREVTECVLIIGNRLLADVAASYPRLASSFLTTHANITLGTGTVSSSLEQLSNGLSQLIKESDFLMQIANETFDCLAIVYITPAYRSMYENLVSLLSNFYRISIEKLSVKDNDILRLINISGQIMSWLESDKKRLKEMLDAYRSRSENSSPAFGSTAIDEEIESFEKKISAKAEGDLGIAKARSELRKLNKYFVARAIELLSRPLVSTMEDALKSIRAERSEKNEQTIIGGDASMPPFSSAPNEFVTSAGVALLSLAHQLSAYSHDSNMAIALAAASKVEYIDDVISWWVQKCAAAVQDCFIDGVGELRALPANLARQFSVDYVYLADVFEDLGTAPLPEFDRMRDVFTELGYITKR</sequence>
<dbReference type="Pfam" id="PF10191">
    <property type="entry name" value="COG7"/>
    <property type="match status" value="1"/>
</dbReference>
<keyword evidence="7" id="KW-0472">Membrane</keyword>
<evidence type="ECO:0000256" key="6">
    <source>
        <dbReference type="ARBA" id="ARBA00023034"/>
    </source>
</evidence>
<name>A0A914ZQ96_PARUN</name>
<dbReference type="Proteomes" id="UP000887569">
    <property type="component" value="Unplaced"/>
</dbReference>
<reference evidence="10" key="1">
    <citation type="submission" date="2022-11" db="UniProtKB">
        <authorList>
            <consortium name="WormBaseParasite"/>
        </authorList>
    </citation>
    <scope>IDENTIFICATION</scope>
</reference>
<dbReference type="PANTHER" id="PTHR21443:SF0">
    <property type="entry name" value="CONSERVED OLIGOMERIC GOLGI COMPLEX SUBUNIT 7"/>
    <property type="match status" value="1"/>
</dbReference>
<dbReference type="GO" id="GO:0006890">
    <property type="term" value="P:retrograde vesicle-mediated transport, Golgi to endoplasmic reticulum"/>
    <property type="evidence" value="ECO:0007669"/>
    <property type="project" value="TreeGrafter"/>
</dbReference>
<comment type="similarity">
    <text evidence="2">Belongs to the COG7 family.</text>
</comment>
<keyword evidence="9" id="KW-1185">Reference proteome</keyword>
<accession>A0A914ZQ96</accession>
<dbReference type="GO" id="GO:0000139">
    <property type="term" value="C:Golgi membrane"/>
    <property type="evidence" value="ECO:0007669"/>
    <property type="project" value="UniProtKB-SubCell"/>
</dbReference>
<dbReference type="GO" id="GO:0007030">
    <property type="term" value="P:Golgi organization"/>
    <property type="evidence" value="ECO:0007669"/>
    <property type="project" value="TreeGrafter"/>
</dbReference>
<dbReference type="PANTHER" id="PTHR21443">
    <property type="entry name" value="CONSERVED OLIGOMERIC GOLGI COMPLEX COMPONENT 7"/>
    <property type="match status" value="1"/>
</dbReference>
<evidence type="ECO:0000256" key="4">
    <source>
        <dbReference type="ARBA" id="ARBA00022448"/>
    </source>
</evidence>
<dbReference type="GO" id="GO:0006886">
    <property type="term" value="P:intracellular protein transport"/>
    <property type="evidence" value="ECO:0007669"/>
    <property type="project" value="InterPro"/>
</dbReference>
<evidence type="ECO:0000256" key="5">
    <source>
        <dbReference type="ARBA" id="ARBA00022927"/>
    </source>
</evidence>
<evidence type="ECO:0000256" key="8">
    <source>
        <dbReference type="ARBA" id="ARBA00031345"/>
    </source>
</evidence>
<evidence type="ECO:0000256" key="7">
    <source>
        <dbReference type="ARBA" id="ARBA00023136"/>
    </source>
</evidence>
<dbReference type="InterPro" id="IPR019335">
    <property type="entry name" value="COG7"/>
</dbReference>
<evidence type="ECO:0000313" key="10">
    <source>
        <dbReference type="WBParaSite" id="PgB13_g059_t01"/>
    </source>
</evidence>
<evidence type="ECO:0000313" key="9">
    <source>
        <dbReference type="Proteomes" id="UP000887569"/>
    </source>
</evidence>
<proteinExistence type="inferred from homology"/>
<dbReference type="WBParaSite" id="PgB13_g059_t01">
    <property type="protein sequence ID" value="PgB13_g059_t01"/>
    <property type="gene ID" value="PgB13_g059"/>
</dbReference>
<keyword evidence="4" id="KW-0813">Transport</keyword>